<dbReference type="EMBL" id="BMWV01000004">
    <property type="protein sequence ID" value="GGY40296.1"/>
    <property type="molecule type" value="Genomic_DNA"/>
</dbReference>
<dbReference type="Proteomes" id="UP000628442">
    <property type="component" value="Unassembled WGS sequence"/>
</dbReference>
<name>A0A411WYE6_9BURK</name>
<dbReference type="RefSeq" id="WP_131145828.1">
    <property type="nucleotide sequence ID" value="NZ_BMWV01000004.1"/>
</dbReference>
<protein>
    <submittedName>
        <fullName evidence="1">Uncharacterized protein</fullName>
    </submittedName>
</protein>
<evidence type="ECO:0000313" key="2">
    <source>
        <dbReference type="EMBL" id="QBI01708.1"/>
    </source>
</evidence>
<reference evidence="1" key="3">
    <citation type="submission" date="2022-12" db="EMBL/GenBank/DDBJ databases">
        <authorList>
            <person name="Sun Q."/>
            <person name="Kim S."/>
        </authorList>
    </citation>
    <scope>NUCLEOTIDE SEQUENCE</scope>
    <source>
        <strain evidence="1">KCTC 12343</strain>
    </source>
</reference>
<dbReference type="EMBL" id="CP036401">
    <property type="protein sequence ID" value="QBI01708.1"/>
    <property type="molecule type" value="Genomic_DNA"/>
</dbReference>
<keyword evidence="3" id="KW-1185">Reference proteome</keyword>
<accession>A0A411WYE6</accession>
<reference evidence="1" key="1">
    <citation type="journal article" date="2014" name="Int. J. Syst. Evol. Microbiol.">
        <title>Complete genome sequence of Corynebacterium casei LMG S-19264T (=DSM 44701T), isolated from a smear-ripened cheese.</title>
        <authorList>
            <consortium name="US DOE Joint Genome Institute (JGI-PGF)"/>
            <person name="Walter F."/>
            <person name="Albersmeier A."/>
            <person name="Kalinowski J."/>
            <person name="Ruckert C."/>
        </authorList>
    </citation>
    <scope>NUCLEOTIDE SEQUENCE</scope>
    <source>
        <strain evidence="1">KCTC 12343</strain>
    </source>
</reference>
<dbReference type="AlphaFoldDB" id="A0A411WYE6"/>
<evidence type="ECO:0000313" key="4">
    <source>
        <dbReference type="Proteomes" id="UP000628442"/>
    </source>
</evidence>
<evidence type="ECO:0000313" key="1">
    <source>
        <dbReference type="EMBL" id="GGY40296.1"/>
    </source>
</evidence>
<organism evidence="1 4">
    <name type="scientific">Pseudoduganella albidiflava</name>
    <dbReference type="NCBI Taxonomy" id="321983"/>
    <lineage>
        <taxon>Bacteria</taxon>
        <taxon>Pseudomonadati</taxon>
        <taxon>Pseudomonadota</taxon>
        <taxon>Betaproteobacteria</taxon>
        <taxon>Burkholderiales</taxon>
        <taxon>Oxalobacteraceae</taxon>
        <taxon>Telluria group</taxon>
        <taxon>Pseudoduganella</taxon>
    </lineage>
</organism>
<proteinExistence type="predicted"/>
<sequence>MADGSADTRPRLFEYCSKRGFVTQLAEVTEQEPQQIADRLGLSRHLMADGYALLLLIGSVARQDFAWHATTQFSGGWVKERIYYKDKNRMRSSVEYVRVADQTRFAAYQGDGYQLEGTWNAFISEQETLLQARDGCKRIVKIVPFLKGGPGDYPNVKRNAAAQWELLVAKEFYCAKIVTNRGIIRAGEFDATHAG</sequence>
<dbReference type="Proteomes" id="UP000292307">
    <property type="component" value="Chromosome"/>
</dbReference>
<reference evidence="2 3" key="2">
    <citation type="submission" date="2019-02" db="EMBL/GenBank/DDBJ databases">
        <title>Draft Genome Sequences of Six Type Strains of the Genus Massilia.</title>
        <authorList>
            <person name="Miess H."/>
            <person name="Frediansyhah A."/>
            <person name="Gross H."/>
        </authorList>
    </citation>
    <scope>NUCLEOTIDE SEQUENCE [LARGE SCALE GENOMIC DNA]</scope>
    <source>
        <strain evidence="2 3">DSM 17472</strain>
    </source>
</reference>
<evidence type="ECO:0000313" key="3">
    <source>
        <dbReference type="Proteomes" id="UP000292307"/>
    </source>
</evidence>
<gene>
    <name evidence="2" type="ORF">EYF70_13255</name>
    <name evidence="1" type="ORF">GCM10007387_23110</name>
</gene>